<dbReference type="RefSeq" id="WP_096259582.1">
    <property type="nucleotide sequence ID" value="NZ_BDME01000002.1"/>
</dbReference>
<evidence type="ECO:0000313" key="1">
    <source>
        <dbReference type="EMBL" id="GAX87983.1"/>
    </source>
</evidence>
<dbReference type="SUPFAM" id="SSF48695">
    <property type="entry name" value="Multiheme cytochromes"/>
    <property type="match status" value="1"/>
</dbReference>
<accession>A0A292YG04</accession>
<proteinExistence type="predicted"/>
<protein>
    <submittedName>
        <fullName evidence="1">Uncharacterized protein</fullName>
    </submittedName>
</protein>
<gene>
    <name evidence="1" type="ORF">LNAT_P1280</name>
</gene>
<name>A0A292YG04_9BACT</name>
<dbReference type="Proteomes" id="UP000217944">
    <property type="component" value="Unassembled WGS sequence"/>
</dbReference>
<dbReference type="PROSITE" id="PS51257">
    <property type="entry name" value="PROKAR_LIPOPROTEIN"/>
    <property type="match status" value="1"/>
</dbReference>
<reference evidence="1 2" key="1">
    <citation type="journal article" date="2017" name="Syst. Appl. Microbiol.">
        <title>Lebetimonas natsushimae sp. nov., a novel strictly anaerobic, moderately thermophilic chemoautotroph isolated from a deep-sea hydrothermal vent polychaete nest in the Mid-Okinawa Trough.</title>
        <authorList>
            <person name="Nagata R."/>
            <person name="Takaki Y."/>
            <person name="Tame A."/>
            <person name="Nunoura T."/>
            <person name="Muto H."/>
            <person name="Mino S."/>
            <person name="Sawayama S."/>
            <person name="Takai K."/>
            <person name="Nakagawa S."/>
        </authorList>
    </citation>
    <scope>NUCLEOTIDE SEQUENCE [LARGE SCALE GENOMIC DNA]</scope>
    <source>
        <strain evidence="1 2">HS1857</strain>
    </source>
</reference>
<dbReference type="AlphaFoldDB" id="A0A292YG04"/>
<dbReference type="OrthoDB" id="5334216at2"/>
<dbReference type="InterPro" id="IPR036280">
    <property type="entry name" value="Multihaem_cyt_sf"/>
</dbReference>
<organism evidence="1 2">
    <name type="scientific">Lebetimonas natsushimae</name>
    <dbReference type="NCBI Taxonomy" id="1936991"/>
    <lineage>
        <taxon>Bacteria</taxon>
        <taxon>Pseudomonadati</taxon>
        <taxon>Campylobacterota</taxon>
        <taxon>Epsilonproteobacteria</taxon>
        <taxon>Nautiliales</taxon>
        <taxon>Nautiliaceae</taxon>
        <taxon>Lebetimonas</taxon>
    </lineage>
</organism>
<keyword evidence="2" id="KW-1185">Reference proteome</keyword>
<comment type="caution">
    <text evidence="1">The sequence shown here is derived from an EMBL/GenBank/DDBJ whole genome shotgun (WGS) entry which is preliminary data.</text>
</comment>
<dbReference type="EMBL" id="BDME01000002">
    <property type="protein sequence ID" value="GAX87983.1"/>
    <property type="molecule type" value="Genomic_DNA"/>
</dbReference>
<evidence type="ECO:0000313" key="2">
    <source>
        <dbReference type="Proteomes" id="UP000217944"/>
    </source>
</evidence>
<sequence length="111" mass="12939">MKKTILFIGAILFACSSDCLQCHPKLKNMENNPKNRYYKEHHFLKTCTKCHPNHPEKGMDKCGADCFDCHSREKLTNTPIPEHQKLKTCTKCHKESVNDILNEDNNFIFKK</sequence>